<protein>
    <recommendedName>
        <fullName evidence="4">Outer membrane protein assembly factor BamE</fullName>
    </recommendedName>
</protein>
<proteinExistence type="inferred from homology"/>
<dbReference type="Pfam" id="PF04355">
    <property type="entry name" value="BamE"/>
    <property type="match status" value="1"/>
</dbReference>
<dbReference type="GO" id="GO:0043165">
    <property type="term" value="P:Gram-negative-bacterium-type cell outer membrane assembly"/>
    <property type="evidence" value="ECO:0007669"/>
    <property type="project" value="UniProtKB-UniRule"/>
</dbReference>
<comment type="subunit">
    <text evidence="4">Part of the Bam complex.</text>
</comment>
<dbReference type="PROSITE" id="PS51257">
    <property type="entry name" value="PROKAR_LIPOPROTEIN"/>
    <property type="match status" value="1"/>
</dbReference>
<dbReference type="PANTHER" id="PTHR37482">
    <property type="entry name" value="OUTER MEMBRANE PROTEIN ASSEMBLY FACTOR BAME"/>
    <property type="match status" value="1"/>
</dbReference>
<evidence type="ECO:0000256" key="3">
    <source>
        <dbReference type="ARBA" id="ARBA00023237"/>
    </source>
</evidence>
<comment type="subcellular location">
    <subcellularLocation>
        <location evidence="4">Cell outer membrane</location>
        <topology evidence="4">Lipid-anchor</topology>
    </subcellularLocation>
</comment>
<dbReference type="InterPro" id="IPR026592">
    <property type="entry name" value="BamE"/>
</dbReference>
<evidence type="ECO:0000256" key="2">
    <source>
        <dbReference type="ARBA" id="ARBA00023136"/>
    </source>
</evidence>
<name>A0A923HRN2_9BURK</name>
<comment type="similarity">
    <text evidence="4">Belongs to the BamE family.</text>
</comment>
<evidence type="ECO:0000313" key="7">
    <source>
        <dbReference type="EMBL" id="MBC3882050.1"/>
    </source>
</evidence>
<organism evidence="7 8">
    <name type="scientific">Undibacterium nitidum</name>
    <dbReference type="NCBI Taxonomy" id="2762298"/>
    <lineage>
        <taxon>Bacteria</taxon>
        <taxon>Pseudomonadati</taxon>
        <taxon>Pseudomonadota</taxon>
        <taxon>Betaproteobacteria</taxon>
        <taxon>Burkholderiales</taxon>
        <taxon>Oxalobacteraceae</taxon>
        <taxon>Undibacterium</taxon>
    </lineage>
</organism>
<dbReference type="PANTHER" id="PTHR37482:SF1">
    <property type="entry name" value="OUTER MEMBRANE PROTEIN ASSEMBLY FACTOR BAME"/>
    <property type="match status" value="1"/>
</dbReference>
<evidence type="ECO:0000256" key="5">
    <source>
        <dbReference type="SAM" id="SignalP"/>
    </source>
</evidence>
<dbReference type="InterPro" id="IPR037873">
    <property type="entry name" value="BamE-like"/>
</dbReference>
<dbReference type="HAMAP" id="MF_00925">
    <property type="entry name" value="OM_assembly_BamE"/>
    <property type="match status" value="1"/>
</dbReference>
<dbReference type="GO" id="GO:0051205">
    <property type="term" value="P:protein insertion into membrane"/>
    <property type="evidence" value="ECO:0007669"/>
    <property type="project" value="UniProtKB-UniRule"/>
</dbReference>
<comment type="function">
    <text evidence="4">Part of the outer membrane protein assembly complex, which is involved in assembly and insertion of beta-barrel proteins into the outer membrane.</text>
</comment>
<dbReference type="EMBL" id="JACOFZ010000004">
    <property type="protein sequence ID" value="MBC3882050.1"/>
    <property type="molecule type" value="Genomic_DNA"/>
</dbReference>
<reference evidence="7" key="1">
    <citation type="submission" date="2020-08" db="EMBL/GenBank/DDBJ databases">
        <title>Novel species isolated from subtropical streams in China.</title>
        <authorList>
            <person name="Lu H."/>
        </authorList>
    </citation>
    <scope>NUCLEOTIDE SEQUENCE</scope>
    <source>
        <strain evidence="7">LX22W</strain>
    </source>
</reference>
<dbReference type="Gene3D" id="3.30.1450.10">
    <property type="match status" value="1"/>
</dbReference>
<evidence type="ECO:0000259" key="6">
    <source>
        <dbReference type="Pfam" id="PF04355"/>
    </source>
</evidence>
<feature type="domain" description="Outer membrane protein assembly factor BamE" evidence="6">
    <location>
        <begin position="57"/>
        <end position="126"/>
    </location>
</feature>
<keyword evidence="4" id="KW-0449">Lipoprotein</keyword>
<gene>
    <name evidence="4" type="primary">bamE</name>
    <name evidence="7" type="ORF">H8K36_11725</name>
</gene>
<evidence type="ECO:0000256" key="1">
    <source>
        <dbReference type="ARBA" id="ARBA00022729"/>
    </source>
</evidence>
<dbReference type="Proteomes" id="UP000627446">
    <property type="component" value="Unassembled WGS sequence"/>
</dbReference>
<evidence type="ECO:0000256" key="4">
    <source>
        <dbReference type="HAMAP-Rule" id="MF_00925"/>
    </source>
</evidence>
<dbReference type="GO" id="GO:0030674">
    <property type="term" value="F:protein-macromolecule adaptor activity"/>
    <property type="evidence" value="ECO:0007669"/>
    <property type="project" value="TreeGrafter"/>
</dbReference>
<feature type="chain" id="PRO_5038010260" description="Outer membrane protein assembly factor BamE" evidence="5">
    <location>
        <begin position="26"/>
        <end position="161"/>
    </location>
</feature>
<dbReference type="InterPro" id="IPR007450">
    <property type="entry name" value="BamE_dom"/>
</dbReference>
<feature type="signal peptide" evidence="5">
    <location>
        <begin position="1"/>
        <end position="25"/>
    </location>
</feature>
<keyword evidence="8" id="KW-1185">Reference proteome</keyword>
<keyword evidence="3 4" id="KW-0998">Cell outer membrane</keyword>
<keyword evidence="2 4" id="KW-0472">Membrane</keyword>
<dbReference type="AlphaFoldDB" id="A0A923HRN2"/>
<evidence type="ECO:0000313" key="8">
    <source>
        <dbReference type="Proteomes" id="UP000627446"/>
    </source>
</evidence>
<sequence length="161" mass="18034">MLRFSVLPIAALLSACATTNTPVNANADANDTQVIKPTGLDRFFGFISPYRITVQQGNFVSQEMASQLKEGMTREQVRFLLGTALLTDMFHEDRWDYPFRLQKPNGEVVTSRLAIYFKNNTVEKFEGGKLPTEKEYLAHITTAAIAARNEAEVSSETPKKK</sequence>
<dbReference type="GO" id="GO:1990063">
    <property type="term" value="C:Bam protein complex"/>
    <property type="evidence" value="ECO:0007669"/>
    <property type="project" value="TreeGrafter"/>
</dbReference>
<keyword evidence="1 4" id="KW-0732">Signal</keyword>
<accession>A0A923HRN2</accession>
<keyword evidence="4" id="KW-0564">Palmitate</keyword>
<comment type="caution">
    <text evidence="7">The sequence shown here is derived from an EMBL/GenBank/DDBJ whole genome shotgun (WGS) entry which is preliminary data.</text>
</comment>